<accession>A0A411MKY9</accession>
<dbReference type="AlphaFoldDB" id="A0A411MKY9"/>
<dbReference type="KEGG" id="ptk:EXN22_17920"/>
<proteinExistence type="predicted"/>
<dbReference type="EMBL" id="CP035952">
    <property type="protein sequence ID" value="QBF27469.1"/>
    <property type="molecule type" value="Genomic_DNA"/>
</dbReference>
<name>A0A411MKY9_9PSED</name>
<evidence type="ECO:0000313" key="2">
    <source>
        <dbReference type="Proteomes" id="UP000291130"/>
    </source>
</evidence>
<dbReference type="Proteomes" id="UP000291130">
    <property type="component" value="Chromosome"/>
</dbReference>
<organism evidence="1 2">
    <name type="scientific">Pseudomonas tructae</name>
    <dbReference type="NCBI Taxonomy" id="2518644"/>
    <lineage>
        <taxon>Bacteria</taxon>
        <taxon>Pseudomonadati</taxon>
        <taxon>Pseudomonadota</taxon>
        <taxon>Gammaproteobacteria</taxon>
        <taxon>Pseudomonadales</taxon>
        <taxon>Pseudomonadaceae</taxon>
        <taxon>Pseudomonas</taxon>
    </lineage>
</organism>
<keyword evidence="2" id="KW-1185">Reference proteome</keyword>
<sequence>MLSPEASVASTRCVVVFTNRGKDRLWAEGGSNAWRMDASRAAKCEYVVCVQNRNGSWGGPSAPHKTAFMIGKIEKIVPSEEDAARQKIVFSKSAEISVPDMWDGNRNPVAYMTLGDFGINTQRDLQRLKFTTYISSSMLDTHAAGDDYQAAEASAESEESGSILQGISIDEAKRGLARRFEVSEAQIEILIRA</sequence>
<reference evidence="1 2" key="1">
    <citation type="submission" date="2019-02" db="EMBL/GenBank/DDBJ databases">
        <title>Complete genome sequence of Pseudomonas sp. SNU WT1 isolated from rainbow trout.</title>
        <authorList>
            <person name="Oh W.T."/>
            <person name="Park S.C."/>
        </authorList>
    </citation>
    <scope>NUCLEOTIDE SEQUENCE [LARGE SCALE GENOMIC DNA]</scope>
    <source>
        <strain evidence="1 2">SNU WT1</strain>
    </source>
</reference>
<dbReference type="OrthoDB" id="4374615at2"/>
<evidence type="ECO:0000313" key="1">
    <source>
        <dbReference type="EMBL" id="QBF27469.1"/>
    </source>
</evidence>
<dbReference type="RefSeq" id="WP_130265326.1">
    <property type="nucleotide sequence ID" value="NZ_CP035952.1"/>
</dbReference>
<protein>
    <submittedName>
        <fullName evidence="1">Uncharacterized protein</fullName>
    </submittedName>
</protein>
<gene>
    <name evidence="1" type="ORF">EXN22_17920</name>
</gene>